<feature type="chain" id="PRO_5047340737" evidence="5">
    <location>
        <begin position="23"/>
        <end position="206"/>
    </location>
</feature>
<evidence type="ECO:0000256" key="1">
    <source>
        <dbReference type="ARBA" id="ARBA00006429"/>
    </source>
</evidence>
<keyword evidence="5" id="KW-0732">Signal</keyword>
<feature type="region of interest" description="Disordered" evidence="4">
    <location>
        <begin position="181"/>
        <end position="206"/>
    </location>
</feature>
<dbReference type="PANTHER" id="PTHR33607:SF2">
    <property type="entry name" value="ENDONUCLEASE-1"/>
    <property type="match status" value="1"/>
</dbReference>
<comment type="caution">
    <text evidence="6">The sequence shown here is derived from an EMBL/GenBank/DDBJ whole genome shotgun (WGS) entry which is preliminary data.</text>
</comment>
<evidence type="ECO:0000256" key="4">
    <source>
        <dbReference type="SAM" id="MobiDB-lite"/>
    </source>
</evidence>
<evidence type="ECO:0000256" key="5">
    <source>
        <dbReference type="SAM" id="SignalP"/>
    </source>
</evidence>
<dbReference type="RefSeq" id="WP_369454344.1">
    <property type="nucleotide sequence ID" value="NZ_JBGCUO010000001.1"/>
</dbReference>
<evidence type="ECO:0000256" key="3">
    <source>
        <dbReference type="ARBA" id="ARBA00022801"/>
    </source>
</evidence>
<dbReference type="SUPFAM" id="SSF54060">
    <property type="entry name" value="His-Me finger endonucleases"/>
    <property type="match status" value="1"/>
</dbReference>
<sequence>MTHLLRPAWLAVALTLPLSAAADAERGFAALAYPSGGETLYCQTPFAAGDRISVERIYPERTLLQHFGCSNALACRQHADYLAARDDPHQMFPSERRMDLLRRDTLFGELRQGERGECGVAAVFQTFDPPPHARGDVARAMLYMHTERGVPLVGPLEMYQRWSLADPPDEAERARHQRIADATGRRNPYIDAPQRVQQVSLPGGLR</sequence>
<dbReference type="InterPro" id="IPR007346">
    <property type="entry name" value="Endonuclease-I"/>
</dbReference>
<gene>
    <name evidence="6" type="ORF">AB5I84_02970</name>
</gene>
<dbReference type="GO" id="GO:0004519">
    <property type="term" value="F:endonuclease activity"/>
    <property type="evidence" value="ECO:0007669"/>
    <property type="project" value="UniProtKB-KW"/>
</dbReference>
<comment type="similarity">
    <text evidence="1">Belongs to the EndA/NucM nuclease family.</text>
</comment>
<keyword evidence="6" id="KW-0255">Endonuclease</keyword>
<reference evidence="6 7" key="1">
    <citation type="submission" date="2024-07" db="EMBL/GenBank/DDBJ databases">
        <authorList>
            <person name="Ren Q."/>
        </authorList>
    </citation>
    <scope>NUCLEOTIDE SEQUENCE [LARGE SCALE GENOMIC DNA]</scope>
    <source>
        <strain evidence="6 7">REN37</strain>
    </source>
</reference>
<evidence type="ECO:0000313" key="7">
    <source>
        <dbReference type="Proteomes" id="UP001562065"/>
    </source>
</evidence>
<organism evidence="6 7">
    <name type="scientific">Isoalcanivorax beigongshangi</name>
    <dbReference type="NCBI Taxonomy" id="3238810"/>
    <lineage>
        <taxon>Bacteria</taxon>
        <taxon>Pseudomonadati</taxon>
        <taxon>Pseudomonadota</taxon>
        <taxon>Gammaproteobacteria</taxon>
        <taxon>Oceanospirillales</taxon>
        <taxon>Alcanivoracaceae</taxon>
        <taxon>Isoalcanivorax</taxon>
    </lineage>
</organism>
<protein>
    <submittedName>
        <fullName evidence="6">Endonuclease</fullName>
    </submittedName>
</protein>
<dbReference type="InterPro" id="IPR044925">
    <property type="entry name" value="His-Me_finger_sf"/>
</dbReference>
<evidence type="ECO:0000256" key="2">
    <source>
        <dbReference type="ARBA" id="ARBA00022722"/>
    </source>
</evidence>
<accession>A0ABV4AF88</accession>
<proteinExistence type="inferred from homology"/>
<keyword evidence="7" id="KW-1185">Reference proteome</keyword>
<keyword evidence="2" id="KW-0540">Nuclease</keyword>
<dbReference type="Pfam" id="PF04231">
    <property type="entry name" value="Endonuclease_1"/>
    <property type="match status" value="2"/>
</dbReference>
<dbReference type="PANTHER" id="PTHR33607">
    <property type="entry name" value="ENDONUCLEASE-1"/>
    <property type="match status" value="1"/>
</dbReference>
<feature type="signal peptide" evidence="5">
    <location>
        <begin position="1"/>
        <end position="22"/>
    </location>
</feature>
<keyword evidence="3" id="KW-0378">Hydrolase</keyword>
<dbReference type="Proteomes" id="UP001562065">
    <property type="component" value="Unassembled WGS sequence"/>
</dbReference>
<dbReference type="EMBL" id="JBGCUO010000001">
    <property type="protein sequence ID" value="MEY1661107.1"/>
    <property type="molecule type" value="Genomic_DNA"/>
</dbReference>
<name>A0ABV4AF88_9GAMM</name>
<evidence type="ECO:0000313" key="6">
    <source>
        <dbReference type="EMBL" id="MEY1661107.1"/>
    </source>
</evidence>